<evidence type="ECO:0000313" key="3">
    <source>
        <dbReference type="Proteomes" id="UP000431901"/>
    </source>
</evidence>
<keyword evidence="1" id="KW-0472">Membrane</keyword>
<sequence length="63" mass="6516">MVDRPQRALLNVRAALVLTVAVLAAVGAGLLAHVAGRSWPESLLFAGAAFAGAVVLFNWMIGD</sequence>
<protein>
    <submittedName>
        <fullName evidence="2">Uncharacterized protein</fullName>
    </submittedName>
</protein>
<evidence type="ECO:0000313" key="2">
    <source>
        <dbReference type="EMBL" id="MXQ65442.1"/>
    </source>
</evidence>
<feature type="transmembrane region" description="Helical" evidence="1">
    <location>
        <begin position="42"/>
        <end position="61"/>
    </location>
</feature>
<reference evidence="2 3" key="1">
    <citation type="submission" date="2019-12" db="EMBL/GenBank/DDBJ databases">
        <title>Nocardia macrotermitis sp. nov. and Nocardia aurantia sp. nov., isolated from the gut of the fungus growing-termite Macrotermes natalensis.</title>
        <authorList>
            <person name="Christine B."/>
            <person name="Rene B."/>
        </authorList>
    </citation>
    <scope>NUCLEOTIDE SEQUENCE [LARGE SCALE GENOMIC DNA]</scope>
    <source>
        <strain evidence="2 3">DSM 102126</strain>
    </source>
</reference>
<accession>A0A6I4WFS1</accession>
<evidence type="ECO:0000256" key="1">
    <source>
        <dbReference type="SAM" id="Phobius"/>
    </source>
</evidence>
<feature type="transmembrane region" description="Helical" evidence="1">
    <location>
        <begin position="12"/>
        <end position="36"/>
    </location>
</feature>
<comment type="caution">
    <text evidence="2">The sequence shown here is derived from an EMBL/GenBank/DDBJ whole genome shotgun (WGS) entry which is preliminary data.</text>
</comment>
<proteinExistence type="predicted"/>
<keyword evidence="1" id="KW-0812">Transmembrane</keyword>
<organism evidence="2 3">
    <name type="scientific">Actinomadura rayongensis</name>
    <dbReference type="NCBI Taxonomy" id="1429076"/>
    <lineage>
        <taxon>Bacteria</taxon>
        <taxon>Bacillati</taxon>
        <taxon>Actinomycetota</taxon>
        <taxon>Actinomycetes</taxon>
        <taxon>Streptosporangiales</taxon>
        <taxon>Thermomonosporaceae</taxon>
        <taxon>Actinomadura</taxon>
    </lineage>
</organism>
<dbReference type="Proteomes" id="UP000431901">
    <property type="component" value="Unassembled WGS sequence"/>
</dbReference>
<dbReference type="RefSeq" id="WP_161103539.1">
    <property type="nucleotide sequence ID" value="NZ_JBHLYI010000022.1"/>
</dbReference>
<keyword evidence="1" id="KW-1133">Transmembrane helix</keyword>
<dbReference type="AlphaFoldDB" id="A0A6I4WFS1"/>
<gene>
    <name evidence="2" type="ORF">GQ466_15530</name>
</gene>
<dbReference type="EMBL" id="WUTW01000002">
    <property type="protein sequence ID" value="MXQ65442.1"/>
    <property type="molecule type" value="Genomic_DNA"/>
</dbReference>
<name>A0A6I4WFS1_9ACTN</name>
<keyword evidence="3" id="KW-1185">Reference proteome</keyword>